<dbReference type="InterPro" id="IPR036942">
    <property type="entry name" value="Beta-barrel_TonB_sf"/>
</dbReference>
<organism evidence="10 11">
    <name type="scientific">Abyssalbus ytuae</name>
    <dbReference type="NCBI Taxonomy" id="2926907"/>
    <lineage>
        <taxon>Bacteria</taxon>
        <taxon>Pseudomonadati</taxon>
        <taxon>Bacteroidota</taxon>
        <taxon>Flavobacteriia</taxon>
        <taxon>Flavobacteriales</taxon>
        <taxon>Flavobacteriaceae</taxon>
        <taxon>Abyssalbus</taxon>
    </lineage>
</organism>
<evidence type="ECO:0000259" key="9">
    <source>
        <dbReference type="Pfam" id="PF07715"/>
    </source>
</evidence>
<keyword evidence="10" id="KW-0675">Receptor</keyword>
<comment type="subcellular location">
    <subcellularLocation>
        <location evidence="1 7">Cell outer membrane</location>
        <topology evidence="1 7">Multi-pass membrane protein</topology>
    </subcellularLocation>
</comment>
<gene>
    <name evidence="10" type="ORF">MQE35_09875</name>
</gene>
<dbReference type="PROSITE" id="PS52016">
    <property type="entry name" value="TONB_DEPENDENT_REC_3"/>
    <property type="match status" value="1"/>
</dbReference>
<dbReference type="Gene3D" id="2.170.130.10">
    <property type="entry name" value="TonB-dependent receptor, plug domain"/>
    <property type="match status" value="1"/>
</dbReference>
<dbReference type="FunFam" id="2.60.40.1120:FF:000003">
    <property type="entry name" value="Outer membrane protein Omp121"/>
    <property type="match status" value="1"/>
</dbReference>
<dbReference type="RefSeq" id="WP_255841195.1">
    <property type="nucleotide sequence ID" value="NZ_CP094358.1"/>
</dbReference>
<keyword evidence="11" id="KW-1185">Reference proteome</keyword>
<dbReference type="FunFam" id="2.170.130.10:FF:000008">
    <property type="entry name" value="SusC/RagA family TonB-linked outer membrane protein"/>
    <property type="match status" value="1"/>
</dbReference>
<name>A0A9E7CSC2_9FLAO</name>
<feature type="signal peptide" evidence="8">
    <location>
        <begin position="1"/>
        <end position="21"/>
    </location>
</feature>
<evidence type="ECO:0000256" key="2">
    <source>
        <dbReference type="ARBA" id="ARBA00022448"/>
    </source>
</evidence>
<keyword evidence="3 7" id="KW-1134">Transmembrane beta strand</keyword>
<evidence type="ECO:0000256" key="4">
    <source>
        <dbReference type="ARBA" id="ARBA00022692"/>
    </source>
</evidence>
<dbReference type="InterPro" id="IPR012910">
    <property type="entry name" value="Plug_dom"/>
</dbReference>
<dbReference type="AlphaFoldDB" id="A0A9E7CSC2"/>
<evidence type="ECO:0000256" key="6">
    <source>
        <dbReference type="ARBA" id="ARBA00023237"/>
    </source>
</evidence>
<evidence type="ECO:0000313" key="10">
    <source>
        <dbReference type="EMBL" id="UOB16046.1"/>
    </source>
</evidence>
<dbReference type="SUPFAM" id="SSF49464">
    <property type="entry name" value="Carboxypeptidase regulatory domain-like"/>
    <property type="match status" value="1"/>
</dbReference>
<protein>
    <submittedName>
        <fullName evidence="10">TonB-dependent receptor</fullName>
    </submittedName>
</protein>
<feature type="chain" id="PRO_5038703086" evidence="8">
    <location>
        <begin position="22"/>
        <end position="1021"/>
    </location>
</feature>
<comment type="similarity">
    <text evidence="7">Belongs to the TonB-dependent receptor family.</text>
</comment>
<keyword evidence="2 7" id="KW-0813">Transport</keyword>
<dbReference type="InterPro" id="IPR037066">
    <property type="entry name" value="Plug_dom_sf"/>
</dbReference>
<dbReference type="Pfam" id="PF07715">
    <property type="entry name" value="Plug"/>
    <property type="match status" value="1"/>
</dbReference>
<dbReference type="InterPro" id="IPR023997">
    <property type="entry name" value="TonB-dep_OMP_SusC/RagA_CS"/>
</dbReference>
<dbReference type="Gene3D" id="2.60.40.1120">
    <property type="entry name" value="Carboxypeptidase-like, regulatory domain"/>
    <property type="match status" value="1"/>
</dbReference>
<proteinExistence type="inferred from homology"/>
<evidence type="ECO:0000256" key="8">
    <source>
        <dbReference type="SAM" id="SignalP"/>
    </source>
</evidence>
<evidence type="ECO:0000256" key="1">
    <source>
        <dbReference type="ARBA" id="ARBA00004571"/>
    </source>
</evidence>
<keyword evidence="8" id="KW-0732">Signal</keyword>
<dbReference type="NCBIfam" id="TIGR04057">
    <property type="entry name" value="SusC_RagA_signa"/>
    <property type="match status" value="1"/>
</dbReference>
<dbReference type="InterPro" id="IPR008969">
    <property type="entry name" value="CarboxyPept-like_regulatory"/>
</dbReference>
<dbReference type="Proteomes" id="UP000831290">
    <property type="component" value="Chromosome"/>
</dbReference>
<evidence type="ECO:0000256" key="3">
    <source>
        <dbReference type="ARBA" id="ARBA00022452"/>
    </source>
</evidence>
<reference evidence="10" key="1">
    <citation type="submission" date="2022-03" db="EMBL/GenBank/DDBJ databases">
        <title>Description of Abyssus ytuae gen. nov., sp. nov., a novel member of the family Flavobacteriaceae isolated from the sediment of Mariana Trench.</title>
        <authorList>
            <person name="Zhang J."/>
            <person name="Xu X."/>
        </authorList>
    </citation>
    <scope>NUCLEOTIDE SEQUENCE</scope>
    <source>
        <strain evidence="10">MT3330</strain>
    </source>
</reference>
<dbReference type="Pfam" id="PF13715">
    <property type="entry name" value="CarbopepD_reg_2"/>
    <property type="match status" value="1"/>
</dbReference>
<dbReference type="SUPFAM" id="SSF56935">
    <property type="entry name" value="Porins"/>
    <property type="match status" value="1"/>
</dbReference>
<dbReference type="KEGG" id="fbm:MQE35_09875"/>
<evidence type="ECO:0000256" key="5">
    <source>
        <dbReference type="ARBA" id="ARBA00023136"/>
    </source>
</evidence>
<evidence type="ECO:0000256" key="7">
    <source>
        <dbReference type="PROSITE-ProRule" id="PRU01360"/>
    </source>
</evidence>
<keyword evidence="6 7" id="KW-0998">Cell outer membrane</keyword>
<dbReference type="GO" id="GO:0009279">
    <property type="term" value="C:cell outer membrane"/>
    <property type="evidence" value="ECO:0007669"/>
    <property type="project" value="UniProtKB-SubCell"/>
</dbReference>
<dbReference type="InterPro" id="IPR039426">
    <property type="entry name" value="TonB-dep_rcpt-like"/>
</dbReference>
<dbReference type="InterPro" id="IPR023996">
    <property type="entry name" value="TonB-dep_OMP_SusC/RagA"/>
</dbReference>
<keyword evidence="5 7" id="KW-0472">Membrane</keyword>
<evidence type="ECO:0000313" key="11">
    <source>
        <dbReference type="Proteomes" id="UP000831290"/>
    </source>
</evidence>
<dbReference type="NCBIfam" id="TIGR04056">
    <property type="entry name" value="OMP_RagA_SusC"/>
    <property type="match status" value="1"/>
</dbReference>
<feature type="domain" description="TonB-dependent receptor plug" evidence="9">
    <location>
        <begin position="114"/>
        <end position="221"/>
    </location>
</feature>
<sequence length="1021" mass="111135">MKNKIKYLFLFLLGVVFSAQGQEKTITGIVTDDEGIPLPGATVLVKGTNTGTTTDFDGNFSIETSKGSILAISYVGYTASEVVIDNQNSLTVVLKQTLSQLDEVIIVGYGTTRKKDLTGAVTSITTKDFNKGPVVGIESLIQGRAAGVQISTASAEPGGDVLVRIRGNNSINSNNSPLYVVDGFPMSGLDNSINPSDIKSVNILKDASAAAIYGSRGANGVIIITTKRGVEGKSSITLDSNSSFQIVDIDAYDFLGGVEYAELKNRIFADNGSIGEIPYTPEAVDRIRALGLGTNWLDEAFRTGRTENHIVSVSGGNENTKIFLSGGLFQLEGAVKNTDFSRYTLRMNLDQKLLDGKMKVGLNTSLTNTITNFQGFSASSLQDNILRGIFRANPIVPTENVYNTLSDEDRQLIFSGSKPSSPIETLFIAKNESNRYFVLTNAYLEYNIIKDLTFKTTAGARISNSIIKRFLPSTSTLVASSIEPGQALISHDLGRYYIFENTLNYNKEFGNHSVNALFGLTKEWNRPESFSASAKDFTTDALEFNSLQSGATPLPPSSSSIKREIASLIARLNYSYKDKYLLTFTYRRDGSSAVGANNQWGNFPAAAIAWKLHNEDFLKSSKISTLKLRVSHGTLGNARLNFAVSQTAFAATEKVTTNGTDLSVGTIPARIGNNNLLWEKTTQSDLGIELGLFNDKLFFELGAYSKSTTDLLLNKTVASSLGIPDNKIFVNAGEVENRGLEFAITSNNISTPNFSWTTNLNFGYNENEIKKVILPEGATNLPGDIAQIDGDLRGSYTVIQEGLPISAIYGYRFLGILQDGEAAPAHQPNLLPGDPKFADINGDGSFSSEDKEVIGQGFPKYTFGLTNSFSYKNFDLSIFISGVLDVDKINGNNIIGFKDNTLELAKGRWGPSNPNGILPQRGWKNDEWVNDLYVENSSYVRIKNISLAYNLDTKKANLPWISALQIYANATNLITWTDYSGFDPEVNSRRFGDTNLNSNAGLDAYSYPNTKTVSIGLKLTL</sequence>
<dbReference type="EMBL" id="CP094358">
    <property type="protein sequence ID" value="UOB16046.1"/>
    <property type="molecule type" value="Genomic_DNA"/>
</dbReference>
<keyword evidence="4 7" id="KW-0812">Transmembrane</keyword>
<dbReference type="Gene3D" id="2.40.170.20">
    <property type="entry name" value="TonB-dependent receptor, beta-barrel domain"/>
    <property type="match status" value="1"/>
</dbReference>
<accession>A0A9E7CSC2</accession>